<keyword evidence="7" id="KW-0997">Cell inner membrane</keyword>
<keyword evidence="6" id="KW-1003">Cell membrane</keyword>
<keyword evidence="14" id="KW-1185">Reference proteome</keyword>
<evidence type="ECO:0000313" key="14">
    <source>
        <dbReference type="Proteomes" id="UP000009102"/>
    </source>
</evidence>
<feature type="transmembrane region" description="Helical" evidence="12">
    <location>
        <begin position="330"/>
        <end position="352"/>
    </location>
</feature>
<dbReference type="Pfam" id="PF03739">
    <property type="entry name" value="LptF_LptG"/>
    <property type="match status" value="1"/>
</dbReference>
<dbReference type="PANTHER" id="PTHR33529:SF7">
    <property type="entry name" value="LIPOPOLYSACCHARIDE EXPORT SYSTEM PERMEASE PROTEIN LPTF"/>
    <property type="match status" value="1"/>
</dbReference>
<dbReference type="RefSeq" id="WP_012824101.1">
    <property type="nucleotide sequence ID" value="NC_013422.1"/>
</dbReference>
<evidence type="ECO:0000256" key="11">
    <source>
        <dbReference type="ARBA" id="ARBA00026081"/>
    </source>
</evidence>
<comment type="similarity">
    <text evidence="3">Belongs to the LptF/LptG family.</text>
</comment>
<keyword evidence="5" id="KW-0813">Transport</keyword>
<dbReference type="NCBIfam" id="TIGR04407">
    <property type="entry name" value="LptF_YjgP"/>
    <property type="match status" value="1"/>
</dbReference>
<dbReference type="KEGG" id="hna:Hneap_1231"/>
<evidence type="ECO:0000256" key="3">
    <source>
        <dbReference type="ARBA" id="ARBA00007725"/>
    </source>
</evidence>
<organism evidence="13 14">
    <name type="scientific">Halothiobacillus neapolitanus (strain ATCC 23641 / DSM 15147 / CIP 104769 / NCIMB 8539 / c2)</name>
    <name type="common">Thiobacillus neapolitanus</name>
    <dbReference type="NCBI Taxonomy" id="555778"/>
    <lineage>
        <taxon>Bacteria</taxon>
        <taxon>Pseudomonadati</taxon>
        <taxon>Pseudomonadota</taxon>
        <taxon>Gammaproteobacteria</taxon>
        <taxon>Chromatiales</taxon>
        <taxon>Halothiobacillaceae</taxon>
        <taxon>Halothiobacillus</taxon>
    </lineage>
</organism>
<evidence type="ECO:0000256" key="6">
    <source>
        <dbReference type="ARBA" id="ARBA00022475"/>
    </source>
</evidence>
<evidence type="ECO:0000256" key="7">
    <source>
        <dbReference type="ARBA" id="ARBA00022519"/>
    </source>
</evidence>
<feature type="transmembrane region" description="Helical" evidence="12">
    <location>
        <begin position="103"/>
        <end position="125"/>
    </location>
</feature>
<evidence type="ECO:0000313" key="13">
    <source>
        <dbReference type="EMBL" id="ACX96067.1"/>
    </source>
</evidence>
<evidence type="ECO:0000256" key="2">
    <source>
        <dbReference type="ARBA" id="ARBA00004429"/>
    </source>
</evidence>
<keyword evidence="10 12" id="KW-0472">Membrane</keyword>
<feature type="transmembrane region" description="Helical" evidence="12">
    <location>
        <begin position="302"/>
        <end position="318"/>
    </location>
</feature>
<reference evidence="13 14" key="1">
    <citation type="submission" date="2009-10" db="EMBL/GenBank/DDBJ databases">
        <title>Complete sequence of Halothiobacillus neapolitanus c2.</title>
        <authorList>
            <consortium name="US DOE Joint Genome Institute"/>
            <person name="Lucas S."/>
            <person name="Copeland A."/>
            <person name="Lapidus A."/>
            <person name="Glavina del Rio T."/>
            <person name="Tice H."/>
            <person name="Bruce D."/>
            <person name="Goodwin L."/>
            <person name="Pitluck S."/>
            <person name="Davenport K."/>
            <person name="Brettin T."/>
            <person name="Detter J.C."/>
            <person name="Han C."/>
            <person name="Tapia R."/>
            <person name="Larimer F."/>
            <person name="Land M."/>
            <person name="Hauser L."/>
            <person name="Kyrpides N."/>
            <person name="Mikhailova N."/>
            <person name="Kerfeld C."/>
            <person name="Cannon G."/>
            <person name="Heinhort S."/>
        </authorList>
    </citation>
    <scope>NUCLEOTIDE SEQUENCE [LARGE SCALE GENOMIC DNA]</scope>
    <source>
        <strain evidence="14">ATCC 23641 / c2</strain>
    </source>
</reference>
<dbReference type="OrthoDB" id="9778062at2"/>
<dbReference type="EMBL" id="CP001801">
    <property type="protein sequence ID" value="ACX96067.1"/>
    <property type="molecule type" value="Genomic_DNA"/>
</dbReference>
<evidence type="ECO:0000256" key="12">
    <source>
        <dbReference type="SAM" id="Phobius"/>
    </source>
</evidence>
<dbReference type="GO" id="GO:0015920">
    <property type="term" value="P:lipopolysaccharide transport"/>
    <property type="evidence" value="ECO:0007669"/>
    <property type="project" value="TreeGrafter"/>
</dbReference>
<sequence length="371" mass="41311">MPILNRYLLREASVATLGVTLIVMLIMLANLLARSLSAAAEGSLPSSLIPAMMGFNAVKLLIYVLPVGLFIGLMFALGRMSRDSELTVLRACGYGPRHLSQAILWLAIPVSLLTASISLFAYPALQQVQSRMIDSARSQQVFNQLPVGRFIEEPSGKAVLYIGSKSGNGYSDIFAFNEPTNTKNARQKPGVEMAPFGKLMTDSAGHRYVVLEQGRRIQGVAGEQDWSVIDYQTHEILVPGRADTENTQENKKSSLQLLHSNLPGDQAEFYYRLSQALTVLVLALIAVPLAQAKPRSGRYGRLFWAFLLYALYFNLIALTENAIKHGELNLWQGLTLTHGTFILLWLGLLWWMSGGSRRLWQRLFRRRHGYA</sequence>
<accession>D0L044</accession>
<gene>
    <name evidence="13" type="ordered locus">Hneap_1231</name>
</gene>
<dbReference type="GO" id="GO:0043190">
    <property type="term" value="C:ATP-binding cassette (ABC) transporter complex"/>
    <property type="evidence" value="ECO:0007669"/>
    <property type="project" value="InterPro"/>
</dbReference>
<keyword evidence="9 12" id="KW-1133">Transmembrane helix</keyword>
<dbReference type="eggNOG" id="COG0795">
    <property type="taxonomic scope" value="Bacteria"/>
</dbReference>
<feature type="transmembrane region" description="Helical" evidence="12">
    <location>
        <begin position="12"/>
        <end position="33"/>
    </location>
</feature>
<proteinExistence type="inferred from homology"/>
<dbReference type="STRING" id="555778.Hneap_1231"/>
<name>D0L044_HALNC</name>
<dbReference type="GO" id="GO:0055085">
    <property type="term" value="P:transmembrane transport"/>
    <property type="evidence" value="ECO:0007669"/>
    <property type="project" value="InterPro"/>
</dbReference>
<dbReference type="HOGENOM" id="CLU_028799_0_1_6"/>
<feature type="transmembrane region" description="Helical" evidence="12">
    <location>
        <begin position="269"/>
        <end position="290"/>
    </location>
</feature>
<feature type="transmembrane region" description="Helical" evidence="12">
    <location>
        <begin position="53"/>
        <end position="77"/>
    </location>
</feature>
<comment type="subunit">
    <text evidence="11">Component of the lipopolysaccharide transport and assembly complex. The LptBFG transporter is composed of two ATP-binding proteins (LptB) and two transmembrane proteins (LptF and LptG).</text>
</comment>
<dbReference type="InterPro" id="IPR030922">
    <property type="entry name" value="LptF"/>
</dbReference>
<protein>
    <recommendedName>
        <fullName evidence="4">Lipopolysaccharide export system permease protein LptF</fullName>
    </recommendedName>
</protein>
<comment type="subcellular location">
    <subcellularLocation>
        <location evidence="2">Cell inner membrane</location>
        <topology evidence="2">Multi-pass membrane protein</topology>
    </subcellularLocation>
</comment>
<evidence type="ECO:0000256" key="9">
    <source>
        <dbReference type="ARBA" id="ARBA00022989"/>
    </source>
</evidence>
<comment type="function">
    <text evidence="1">Part of the ABC transporter complex LptBFG involved in the translocation of lipopolysaccharide (LPS) from the inner membrane to the outer membrane.</text>
</comment>
<dbReference type="PANTHER" id="PTHR33529">
    <property type="entry name" value="SLR0882 PROTEIN-RELATED"/>
    <property type="match status" value="1"/>
</dbReference>
<dbReference type="InterPro" id="IPR005495">
    <property type="entry name" value="LptG/LptF_permease"/>
</dbReference>
<evidence type="ECO:0000256" key="5">
    <source>
        <dbReference type="ARBA" id="ARBA00022448"/>
    </source>
</evidence>
<evidence type="ECO:0000256" key="1">
    <source>
        <dbReference type="ARBA" id="ARBA00002265"/>
    </source>
</evidence>
<evidence type="ECO:0000256" key="10">
    <source>
        <dbReference type="ARBA" id="ARBA00023136"/>
    </source>
</evidence>
<evidence type="ECO:0000256" key="8">
    <source>
        <dbReference type="ARBA" id="ARBA00022692"/>
    </source>
</evidence>
<evidence type="ECO:0000256" key="4">
    <source>
        <dbReference type="ARBA" id="ARBA00014213"/>
    </source>
</evidence>
<dbReference type="AlphaFoldDB" id="D0L044"/>
<dbReference type="Proteomes" id="UP000009102">
    <property type="component" value="Chromosome"/>
</dbReference>
<keyword evidence="8 12" id="KW-0812">Transmembrane</keyword>